<accession>A0AAD4MI99</accession>
<dbReference type="EMBL" id="JAKKPZ010000952">
    <property type="protein sequence ID" value="KAI1691355.1"/>
    <property type="molecule type" value="Genomic_DNA"/>
</dbReference>
<dbReference type="InterPro" id="IPR051487">
    <property type="entry name" value="Ser/Thr_Proteases_Immune/Dev"/>
</dbReference>
<dbReference type="AlphaFoldDB" id="A0AAD4MI99"/>
<dbReference type="SMART" id="SM00020">
    <property type="entry name" value="Tryp_SPc"/>
    <property type="match status" value="1"/>
</dbReference>
<dbReference type="PANTHER" id="PTHR24256">
    <property type="entry name" value="TRYPTASE-RELATED"/>
    <property type="match status" value="1"/>
</dbReference>
<feature type="chain" id="PRO_5042136263" evidence="3">
    <location>
        <begin position="20"/>
        <end position="249"/>
    </location>
</feature>
<reference evidence="5" key="1">
    <citation type="submission" date="2022-01" db="EMBL/GenBank/DDBJ databases">
        <title>Genome Sequence Resource for Two Populations of Ditylenchus destructor, the Migratory Endoparasitic Phytonematode.</title>
        <authorList>
            <person name="Zhang H."/>
            <person name="Lin R."/>
            <person name="Xie B."/>
        </authorList>
    </citation>
    <scope>NUCLEOTIDE SEQUENCE</scope>
    <source>
        <strain evidence="5">BazhouSP</strain>
    </source>
</reference>
<protein>
    <submittedName>
        <fullName evidence="5">Trypsin domain-containing protein</fullName>
    </submittedName>
</protein>
<name>A0AAD4MI99_9BILA</name>
<evidence type="ECO:0000313" key="6">
    <source>
        <dbReference type="Proteomes" id="UP001201812"/>
    </source>
</evidence>
<dbReference type="Gene3D" id="2.40.10.10">
    <property type="entry name" value="Trypsin-like serine proteases"/>
    <property type="match status" value="1"/>
</dbReference>
<dbReference type="Proteomes" id="UP001201812">
    <property type="component" value="Unassembled WGS sequence"/>
</dbReference>
<dbReference type="GO" id="GO:0004252">
    <property type="term" value="F:serine-type endopeptidase activity"/>
    <property type="evidence" value="ECO:0007669"/>
    <property type="project" value="InterPro"/>
</dbReference>
<evidence type="ECO:0000256" key="1">
    <source>
        <dbReference type="ARBA" id="ARBA00023157"/>
    </source>
</evidence>
<keyword evidence="1" id="KW-1015">Disulfide bond</keyword>
<dbReference type="InterPro" id="IPR043504">
    <property type="entry name" value="Peptidase_S1_PA_chymotrypsin"/>
</dbReference>
<proteinExistence type="inferred from homology"/>
<dbReference type="GO" id="GO:0006508">
    <property type="term" value="P:proteolysis"/>
    <property type="evidence" value="ECO:0007669"/>
    <property type="project" value="InterPro"/>
</dbReference>
<sequence length="249" mass="27620">MRIFLVLPLIIIYAERFLSQTPSEKLAETNCFARCGIMEPAMTPAGKVIGGHTSTGSSYPWVTLIQGVYDCGGHKPIEISSTGFVIDPKVILTTAHSMFYETKLIRKACPIPGFIFDEFVEPFAPKWTQFQPNEVKVYIGAVTMGDIQQGNSTVVEVEKIIIREGFNMRGTDQLYAYDLAALILKEPLELGPKLRKVCIPDAAFSETKGSMAHLSGWDKYKTNSATSNKVSEFRDETSVPYESTDICNV</sequence>
<comment type="similarity">
    <text evidence="2">Belongs to the peptidase S1 family. CLIP subfamily.</text>
</comment>
<dbReference type="PROSITE" id="PS50240">
    <property type="entry name" value="TRYPSIN_DOM"/>
    <property type="match status" value="1"/>
</dbReference>
<dbReference type="InterPro" id="IPR009003">
    <property type="entry name" value="Peptidase_S1_PA"/>
</dbReference>
<evidence type="ECO:0000256" key="2">
    <source>
        <dbReference type="ARBA" id="ARBA00024195"/>
    </source>
</evidence>
<organism evidence="5 6">
    <name type="scientific">Ditylenchus destructor</name>
    <dbReference type="NCBI Taxonomy" id="166010"/>
    <lineage>
        <taxon>Eukaryota</taxon>
        <taxon>Metazoa</taxon>
        <taxon>Ecdysozoa</taxon>
        <taxon>Nematoda</taxon>
        <taxon>Chromadorea</taxon>
        <taxon>Rhabditida</taxon>
        <taxon>Tylenchina</taxon>
        <taxon>Tylenchomorpha</taxon>
        <taxon>Sphaerularioidea</taxon>
        <taxon>Anguinidae</taxon>
        <taxon>Anguininae</taxon>
        <taxon>Ditylenchus</taxon>
    </lineage>
</organism>
<dbReference type="SUPFAM" id="SSF50494">
    <property type="entry name" value="Trypsin-like serine proteases"/>
    <property type="match status" value="1"/>
</dbReference>
<feature type="signal peptide" evidence="3">
    <location>
        <begin position="1"/>
        <end position="19"/>
    </location>
</feature>
<keyword evidence="6" id="KW-1185">Reference proteome</keyword>
<evidence type="ECO:0000256" key="3">
    <source>
        <dbReference type="SAM" id="SignalP"/>
    </source>
</evidence>
<gene>
    <name evidence="5" type="ORF">DdX_21938</name>
</gene>
<feature type="domain" description="Peptidase S1" evidence="4">
    <location>
        <begin position="48"/>
        <end position="249"/>
    </location>
</feature>
<comment type="caution">
    <text evidence="5">The sequence shown here is derived from an EMBL/GenBank/DDBJ whole genome shotgun (WGS) entry which is preliminary data.</text>
</comment>
<dbReference type="InterPro" id="IPR001254">
    <property type="entry name" value="Trypsin_dom"/>
</dbReference>
<evidence type="ECO:0000259" key="4">
    <source>
        <dbReference type="PROSITE" id="PS50240"/>
    </source>
</evidence>
<keyword evidence="3" id="KW-0732">Signal</keyword>
<dbReference type="Pfam" id="PF00089">
    <property type="entry name" value="Trypsin"/>
    <property type="match status" value="1"/>
</dbReference>
<evidence type="ECO:0000313" key="5">
    <source>
        <dbReference type="EMBL" id="KAI1691355.1"/>
    </source>
</evidence>